<dbReference type="Pfam" id="PF18382">
    <property type="entry name" value="Formin_GBD_N"/>
    <property type="match status" value="1"/>
</dbReference>
<dbReference type="SUPFAM" id="SSF48371">
    <property type="entry name" value="ARM repeat"/>
    <property type="match status" value="1"/>
</dbReference>
<feature type="domain" description="GBD/FH3" evidence="3">
    <location>
        <begin position="18"/>
        <end position="402"/>
    </location>
</feature>
<dbReference type="Pfam" id="PF24959">
    <property type="entry name" value="FH3_FHOD1-3"/>
    <property type="match status" value="1"/>
</dbReference>
<dbReference type="GO" id="GO:0005737">
    <property type="term" value="C:cytoplasm"/>
    <property type="evidence" value="ECO:0007669"/>
    <property type="project" value="TreeGrafter"/>
</dbReference>
<dbReference type="FunFam" id="1.25.10.10:FF:000056">
    <property type="entry name" value="FH1/FH2 domain-containing protein 3 isoform X1"/>
    <property type="match status" value="1"/>
</dbReference>
<accession>A0AAX7TAM4</accession>
<dbReference type="GO" id="GO:0051015">
    <property type="term" value="F:actin filament binding"/>
    <property type="evidence" value="ECO:0007669"/>
    <property type="project" value="TreeGrafter"/>
</dbReference>
<feature type="compositionally biased region" description="Acidic residues" evidence="2">
    <location>
        <begin position="444"/>
        <end position="458"/>
    </location>
</feature>
<dbReference type="Pfam" id="PF02181">
    <property type="entry name" value="FH2"/>
    <property type="match status" value="2"/>
</dbReference>
<feature type="compositionally biased region" description="Basic and acidic residues" evidence="2">
    <location>
        <begin position="407"/>
        <end position="426"/>
    </location>
</feature>
<dbReference type="InterPro" id="IPR014768">
    <property type="entry name" value="GBD/FH3_dom"/>
</dbReference>
<dbReference type="SMART" id="SM00498">
    <property type="entry name" value="FH2"/>
    <property type="match status" value="1"/>
</dbReference>
<reference evidence="5" key="2">
    <citation type="submission" date="2025-08" db="UniProtKB">
        <authorList>
            <consortium name="Ensembl"/>
        </authorList>
    </citation>
    <scope>IDENTIFICATION</scope>
</reference>
<evidence type="ECO:0000256" key="1">
    <source>
        <dbReference type="ARBA" id="ARBA00023203"/>
    </source>
</evidence>
<reference evidence="5" key="1">
    <citation type="submission" date="2018-05" db="EMBL/GenBank/DDBJ databases">
        <authorList>
            <person name="Datahose"/>
        </authorList>
    </citation>
    <scope>NUCLEOTIDE SEQUENCE</scope>
</reference>
<dbReference type="GeneTree" id="ENSGT00940000154807"/>
<name>A0AAX7TAM4_ASTCA</name>
<feature type="region of interest" description="Disordered" evidence="2">
    <location>
        <begin position="348"/>
        <end position="503"/>
    </location>
</feature>
<dbReference type="SUPFAM" id="SSF101447">
    <property type="entry name" value="Formin homology 2 domain (FH2 domain)"/>
    <property type="match status" value="1"/>
</dbReference>
<dbReference type="InterPro" id="IPR042201">
    <property type="entry name" value="FH2_Formin_sf"/>
</dbReference>
<dbReference type="PANTHER" id="PTHR45920">
    <property type="entry name" value="FORMIN HOMOLOGY 2 DOMAIN CONTAINING, ISOFORM I"/>
    <property type="match status" value="1"/>
</dbReference>
<keyword evidence="6" id="KW-1185">Reference proteome</keyword>
<evidence type="ECO:0008006" key="7">
    <source>
        <dbReference type="Google" id="ProtNLM"/>
    </source>
</evidence>
<sequence>MATFICRVQFLDDTDPFNSTNFPEPTRPPLYTFREDIPLINQIAGVHRLLKAPHKPDDCALQLSHNGSYLDLESTLAEQRDELEGFQEDGGRGKKHGIILRTQLSVRVHACIEKLYNSTGRELRRALFSLKQIFQDDKDLVHEFVVAEGLTCLIKVGAEADQNYQNYILRALGQIMLYVDGMNGLISHNETIQWLYTLVGSKFRLVVKTSLKLLLVFVEYTESNAALLIKAVNAVDTKRGTKLWSNVMEILDEKDGVDTELLVFAMTLINKTLAGLPDQDSYYDMVDCLEEQGIEATAQRHLSRKGTDLDLVEQFNIYEVRKPSVQTFISVQTSSVCLIRTEHIPHAEPQTRIKSAAPELPVLEPSPAPPPEPDKQQTEAASQAETEDVVAEEKVAVEVASIGQSGKSKEETREQVKLEERRQRMDEAEEEEADVTDKVKEGEPDVEAEAVELEEESEKEQVTERDVDDSVLLSEKERQNEEVNEKDNCSASSISSTSSTLEREEREVKLNREIEAGRVKTFCRFYLLTLMINYSYYLLFDRNCFYTFRPMDSLRIKDMDFTDLKDEDDMDILDMDSTTGSGDLIPPLPPLPCNTALPPPPPPFGCPPPPPILGKMMPPPPPFMAPIPPPSPQLSRGDIPLFQKKKKTIRLFWNEVRPVDWQCKSHKFCKDSLWSKLEPVTLDTSKLEQLFESKSKELSKAAVDGKRQEIIVLDSKRSNAINIGLTVLPPPRTIKTAILNFDEYALNKEGIEKILTMIPTEEEKQKIQEAQLVNPAIPLGSAEQFLLTLSSITELSARLQLWAFKMDYEIIEKVRINHACSSSKSALYLIFASNFLIIKFNFAKGFELNYLEKVPEVKDTVHKQSLLHHACSIVVEKFPDSTDLYSEIGAVTRLTKVDFDQLQDNLAQMERRCKASWDHLKVIAKHEMKPALKQKMSDFLKDCAERIIILKIVHRRIINRFHAFLLFLGHPVYAVRDVSIHRFSKILSEFALEYRTTRERVLQQKQKRANHRERNKTRGKMITDVSRLQPTYTHIFPFHKPRLCLV</sequence>
<dbReference type="AlphaFoldDB" id="A0AAX7TAM4"/>
<evidence type="ECO:0000313" key="6">
    <source>
        <dbReference type="Proteomes" id="UP000265100"/>
    </source>
</evidence>
<dbReference type="GO" id="GO:0005856">
    <property type="term" value="C:cytoskeleton"/>
    <property type="evidence" value="ECO:0007669"/>
    <property type="project" value="TreeGrafter"/>
</dbReference>
<dbReference type="PROSITE" id="PS51444">
    <property type="entry name" value="FH2"/>
    <property type="match status" value="1"/>
</dbReference>
<dbReference type="InterPro" id="IPR041387">
    <property type="entry name" value="FHOD1_GBD_N"/>
</dbReference>
<evidence type="ECO:0000259" key="3">
    <source>
        <dbReference type="PROSITE" id="PS51232"/>
    </source>
</evidence>
<dbReference type="Ensembl" id="ENSACLT00000056351.1">
    <property type="protein sequence ID" value="ENSACLP00000051156.1"/>
    <property type="gene ID" value="ENSACLG00000002229.2"/>
</dbReference>
<dbReference type="GO" id="GO:0055003">
    <property type="term" value="P:cardiac myofibril assembly"/>
    <property type="evidence" value="ECO:0007669"/>
    <property type="project" value="TreeGrafter"/>
</dbReference>
<dbReference type="Proteomes" id="UP000265100">
    <property type="component" value="Chromosome 11"/>
</dbReference>
<evidence type="ECO:0000256" key="2">
    <source>
        <dbReference type="SAM" id="MobiDB-lite"/>
    </source>
</evidence>
<evidence type="ECO:0000313" key="5">
    <source>
        <dbReference type="Ensembl" id="ENSACLP00000051156.1"/>
    </source>
</evidence>
<keyword evidence="1" id="KW-0009">Actin-binding</keyword>
<reference evidence="5" key="3">
    <citation type="submission" date="2025-09" db="UniProtKB">
        <authorList>
            <consortium name="Ensembl"/>
        </authorList>
    </citation>
    <scope>IDENTIFICATION</scope>
</reference>
<dbReference type="Gene3D" id="1.20.58.2220">
    <property type="entry name" value="Formin, FH2 domain"/>
    <property type="match status" value="2"/>
</dbReference>
<dbReference type="InterPro" id="IPR056771">
    <property type="entry name" value="FH3_FHOD1-3-like"/>
</dbReference>
<protein>
    <recommendedName>
        <fullName evidence="7">Formin homology 2 domain containing 3b</fullName>
    </recommendedName>
</protein>
<dbReference type="GO" id="GO:0045214">
    <property type="term" value="P:sarcomere organization"/>
    <property type="evidence" value="ECO:0007669"/>
    <property type="project" value="TreeGrafter"/>
</dbReference>
<dbReference type="Gene3D" id="1.25.10.10">
    <property type="entry name" value="Leucine-rich Repeat Variant"/>
    <property type="match status" value="1"/>
</dbReference>
<evidence type="ECO:0000259" key="4">
    <source>
        <dbReference type="PROSITE" id="PS51444"/>
    </source>
</evidence>
<dbReference type="PANTHER" id="PTHR45920:SF3">
    <property type="entry name" value="FH1_FH2 DOMAIN-CONTAINING PROTEIN 3"/>
    <property type="match status" value="1"/>
</dbReference>
<dbReference type="InterPro" id="IPR016024">
    <property type="entry name" value="ARM-type_fold"/>
</dbReference>
<dbReference type="InterPro" id="IPR011989">
    <property type="entry name" value="ARM-like"/>
</dbReference>
<proteinExistence type="predicted"/>
<feature type="compositionally biased region" description="Low complexity" evidence="2">
    <location>
        <begin position="490"/>
        <end position="500"/>
    </location>
</feature>
<feature type="compositionally biased region" description="Basic and acidic residues" evidence="2">
    <location>
        <begin position="474"/>
        <end position="488"/>
    </location>
</feature>
<dbReference type="PROSITE" id="PS51232">
    <property type="entry name" value="GBD_FH3"/>
    <property type="match status" value="1"/>
</dbReference>
<feature type="domain" description="FH2" evidence="4">
    <location>
        <begin position="638"/>
        <end position="1020"/>
    </location>
</feature>
<dbReference type="InterPro" id="IPR015425">
    <property type="entry name" value="FH2_Formin"/>
</dbReference>
<organism evidence="5 6">
    <name type="scientific">Astatotilapia calliptera</name>
    <name type="common">Eastern happy</name>
    <name type="synonym">Chromis callipterus</name>
    <dbReference type="NCBI Taxonomy" id="8154"/>
    <lineage>
        <taxon>Eukaryota</taxon>
        <taxon>Metazoa</taxon>
        <taxon>Chordata</taxon>
        <taxon>Craniata</taxon>
        <taxon>Vertebrata</taxon>
        <taxon>Euteleostomi</taxon>
        <taxon>Actinopterygii</taxon>
        <taxon>Neopterygii</taxon>
        <taxon>Teleostei</taxon>
        <taxon>Neoteleostei</taxon>
        <taxon>Acanthomorphata</taxon>
        <taxon>Ovalentaria</taxon>
        <taxon>Cichlomorphae</taxon>
        <taxon>Cichliformes</taxon>
        <taxon>Cichlidae</taxon>
        <taxon>African cichlids</taxon>
        <taxon>Pseudocrenilabrinae</taxon>
        <taxon>Haplochromini</taxon>
        <taxon>Astatotilapia</taxon>
    </lineage>
</organism>
<dbReference type="GO" id="GO:0030866">
    <property type="term" value="P:cortical actin cytoskeleton organization"/>
    <property type="evidence" value="ECO:0007669"/>
    <property type="project" value="TreeGrafter"/>
</dbReference>